<reference evidence="4" key="1">
    <citation type="submission" date="2018-07" db="EMBL/GenBank/DDBJ databases">
        <authorList>
            <person name="Somerville V."/>
        </authorList>
    </citation>
    <scope>NUCLEOTIDE SEQUENCE</scope>
    <source>
        <strain evidence="4">NWC_2_2</strain>
    </source>
</reference>
<evidence type="ECO:0000256" key="2">
    <source>
        <dbReference type="PROSITE-ProRule" id="PRU00335"/>
    </source>
</evidence>
<organism evidence="4">
    <name type="scientific">Lactobacillus delbrueckii subsp. lactis</name>
    <dbReference type="NCBI Taxonomy" id="29397"/>
    <lineage>
        <taxon>Bacteria</taxon>
        <taxon>Bacillati</taxon>
        <taxon>Bacillota</taxon>
        <taxon>Bacilli</taxon>
        <taxon>Lactobacillales</taxon>
        <taxon>Lactobacillaceae</taxon>
        <taxon>Lactobacillus</taxon>
    </lineage>
</organism>
<dbReference type="GO" id="GO:0003677">
    <property type="term" value="F:DNA binding"/>
    <property type="evidence" value="ECO:0007669"/>
    <property type="project" value="UniProtKB-UniRule"/>
</dbReference>
<protein>
    <submittedName>
        <fullName evidence="4">TetR/AcrR family transcriptional regulator</fullName>
    </submittedName>
</protein>
<dbReference type="Gene3D" id="1.10.357.10">
    <property type="entry name" value="Tetracycline Repressor, domain 2"/>
    <property type="match status" value="1"/>
</dbReference>
<gene>
    <name evidence="4" type="ORF">DQL93_09115</name>
</gene>
<dbReference type="InterPro" id="IPR050624">
    <property type="entry name" value="HTH-type_Tx_Regulator"/>
</dbReference>
<dbReference type="InterPro" id="IPR001647">
    <property type="entry name" value="HTH_TetR"/>
</dbReference>
<feature type="DNA-binding region" description="H-T-H motif" evidence="2">
    <location>
        <begin position="34"/>
        <end position="53"/>
    </location>
</feature>
<sequence>MYKNSTDRRFIKNKREFRRAYIDLTIQKGYRNFSIAELARQAELNRMTFYKHYDNLDDVFQEFIDDMIGEIERQLAAKESADLADLFHVSSQLMY</sequence>
<dbReference type="OrthoDB" id="9810250at2"/>
<evidence type="ECO:0000256" key="1">
    <source>
        <dbReference type="ARBA" id="ARBA00023125"/>
    </source>
</evidence>
<evidence type="ECO:0000313" key="4">
    <source>
        <dbReference type="EMBL" id="AZA16625.1"/>
    </source>
</evidence>
<keyword evidence="1 2" id="KW-0238">DNA-binding</keyword>
<dbReference type="AlphaFoldDB" id="A0A1L3JXE7"/>
<dbReference type="InterPro" id="IPR009057">
    <property type="entry name" value="Homeodomain-like_sf"/>
</dbReference>
<feature type="domain" description="HTH tetR-type" evidence="3">
    <location>
        <begin position="11"/>
        <end position="71"/>
    </location>
</feature>
<accession>A0A1L3JXE7</accession>
<dbReference type="PANTHER" id="PTHR43479">
    <property type="entry name" value="ACREF/ENVCD OPERON REPRESSOR-RELATED"/>
    <property type="match status" value="1"/>
</dbReference>
<evidence type="ECO:0000259" key="3">
    <source>
        <dbReference type="PROSITE" id="PS50977"/>
    </source>
</evidence>
<dbReference type="SUPFAM" id="SSF46689">
    <property type="entry name" value="Homeodomain-like"/>
    <property type="match status" value="1"/>
</dbReference>
<dbReference type="RefSeq" id="WP_025895527.1">
    <property type="nucleotide sequence ID" value="NZ_BJLO01000159.1"/>
</dbReference>
<dbReference type="PROSITE" id="PS50977">
    <property type="entry name" value="HTH_TETR_2"/>
    <property type="match status" value="1"/>
</dbReference>
<dbReference type="PANTHER" id="PTHR43479:SF7">
    <property type="entry name" value="TETR-FAMILY TRANSCRIPTIONAL REGULATOR"/>
    <property type="match status" value="1"/>
</dbReference>
<dbReference type="Pfam" id="PF00440">
    <property type="entry name" value="TetR_N"/>
    <property type="match status" value="1"/>
</dbReference>
<proteinExistence type="predicted"/>
<name>A0A1L3JXE7_LACDL</name>
<dbReference type="EMBL" id="CP031023">
    <property type="protein sequence ID" value="AZA16625.1"/>
    <property type="molecule type" value="Genomic_DNA"/>
</dbReference>